<protein>
    <submittedName>
        <fullName evidence="2">Uncharacterized protein</fullName>
    </submittedName>
</protein>
<dbReference type="Proteomes" id="UP000887578">
    <property type="component" value="Unplaced"/>
</dbReference>
<keyword evidence="1" id="KW-1185">Reference proteome</keyword>
<accession>A0A914P4L6</accession>
<proteinExistence type="predicted"/>
<organism evidence="1 2">
    <name type="scientific">Panagrolaimus davidi</name>
    <dbReference type="NCBI Taxonomy" id="227884"/>
    <lineage>
        <taxon>Eukaryota</taxon>
        <taxon>Metazoa</taxon>
        <taxon>Ecdysozoa</taxon>
        <taxon>Nematoda</taxon>
        <taxon>Chromadorea</taxon>
        <taxon>Rhabditida</taxon>
        <taxon>Tylenchina</taxon>
        <taxon>Panagrolaimomorpha</taxon>
        <taxon>Panagrolaimoidea</taxon>
        <taxon>Panagrolaimidae</taxon>
        <taxon>Panagrolaimus</taxon>
    </lineage>
</organism>
<sequence length="156" mass="19273">MPKNLWDEIYVTFGRQWNPHLAFYEFYFTETVIEKCELTNCLKLLDWNKSIQEYHVWHLQYPNNNLDDILLNCEYFSDEFISRRFIWKFNTTKKHYEKIISVKNDSEKWFKALLEVGDNEFVMHNAEYRFGENINDKVLWKFYIDWLEKENDVQVS</sequence>
<dbReference type="WBParaSite" id="PDA_v2.g12826.t1">
    <property type="protein sequence ID" value="PDA_v2.g12826.t1"/>
    <property type="gene ID" value="PDA_v2.g12826"/>
</dbReference>
<dbReference type="AlphaFoldDB" id="A0A914P4L6"/>
<name>A0A914P4L6_9BILA</name>
<evidence type="ECO:0000313" key="2">
    <source>
        <dbReference type="WBParaSite" id="PDA_v2.g12826.t1"/>
    </source>
</evidence>
<reference evidence="2" key="1">
    <citation type="submission" date="2022-11" db="UniProtKB">
        <authorList>
            <consortium name="WormBaseParasite"/>
        </authorList>
    </citation>
    <scope>IDENTIFICATION</scope>
</reference>
<evidence type="ECO:0000313" key="1">
    <source>
        <dbReference type="Proteomes" id="UP000887578"/>
    </source>
</evidence>